<dbReference type="PANTHER" id="PTHR11012">
    <property type="entry name" value="PROTEIN KINASE-LIKE DOMAIN-CONTAINING"/>
    <property type="match status" value="1"/>
</dbReference>
<feature type="compositionally biased region" description="Low complexity" evidence="1">
    <location>
        <begin position="19"/>
        <end position="33"/>
    </location>
</feature>
<keyword evidence="3" id="KW-1185">Reference proteome</keyword>
<protein>
    <submittedName>
        <fullName evidence="4">Uncharacterized protein LOC125777425</fullName>
    </submittedName>
</protein>
<sequence>MSATTDTATNGTAEAIKSATETNTNTNGAAANGAPIAKSQLPEWLNEDLFADLLKKNVPNFKSIKNFTAKVSEGAGENYATLMVSVNLDAELEDGETQNFSYMIKLPIDAVQELLAKNHNIFVTENVIYKDVIPEMEQMYRDAGVDVKFGTKHYDLKTPSKFGIVLMEDLRPHGFKNVNRLEGFDMEHTKAALKKLAQWHAASAVRVEIKGPYPKVVTDGLVNEEFLKMMEEMSKSTTALYMECVRTYEGHEEYYDSLKRNRENFADEFRPLLKIDPNEFNVLNHGDFWANNIMFQYDDAGKLKETYFVDFQMTLYGPPISDLYTLLISSTSLDVKLKHFDYFIKYYHDNLIEYLKLLKYPKKLPTLKEIHIAMLKCGTFVMHTVVGHLSIVLLEPTEAANATNLMGDSEEGIALKKVMYTNSRYRKHIEVLLPWLYRRGAF</sequence>
<dbReference type="InterPro" id="IPR011009">
    <property type="entry name" value="Kinase-like_dom_sf"/>
</dbReference>
<reference evidence="4" key="1">
    <citation type="submission" date="2025-08" db="UniProtKB">
        <authorList>
            <consortium name="RefSeq"/>
        </authorList>
    </citation>
    <scope>IDENTIFICATION</scope>
    <source>
        <tissue evidence="4">Adult</tissue>
    </source>
</reference>
<dbReference type="RefSeq" id="XP_049308210.1">
    <property type="nucleotide sequence ID" value="XM_049452253.1"/>
</dbReference>
<dbReference type="Pfam" id="PF02958">
    <property type="entry name" value="EcKL"/>
    <property type="match status" value="1"/>
</dbReference>
<proteinExistence type="predicted"/>
<dbReference type="InterPro" id="IPR015897">
    <property type="entry name" value="CHK_kinase-like"/>
</dbReference>
<organism evidence="3 4">
    <name type="scientific">Bactrocera dorsalis</name>
    <name type="common">Oriental fruit fly</name>
    <name type="synonym">Dacus dorsalis</name>
    <dbReference type="NCBI Taxonomy" id="27457"/>
    <lineage>
        <taxon>Eukaryota</taxon>
        <taxon>Metazoa</taxon>
        <taxon>Ecdysozoa</taxon>
        <taxon>Arthropoda</taxon>
        <taxon>Hexapoda</taxon>
        <taxon>Insecta</taxon>
        <taxon>Pterygota</taxon>
        <taxon>Neoptera</taxon>
        <taxon>Endopterygota</taxon>
        <taxon>Diptera</taxon>
        <taxon>Brachycera</taxon>
        <taxon>Muscomorpha</taxon>
        <taxon>Tephritoidea</taxon>
        <taxon>Tephritidae</taxon>
        <taxon>Bactrocera</taxon>
        <taxon>Bactrocera</taxon>
    </lineage>
</organism>
<feature type="compositionally biased region" description="Polar residues" evidence="1">
    <location>
        <begin position="1"/>
        <end position="12"/>
    </location>
</feature>
<feature type="region of interest" description="Disordered" evidence="1">
    <location>
        <begin position="1"/>
        <end position="33"/>
    </location>
</feature>
<dbReference type="Proteomes" id="UP001652620">
    <property type="component" value="Chromosome 3"/>
</dbReference>
<evidence type="ECO:0000313" key="3">
    <source>
        <dbReference type="Proteomes" id="UP001652620"/>
    </source>
</evidence>
<evidence type="ECO:0000313" key="4">
    <source>
        <dbReference type="RefSeq" id="XP_049308210.1"/>
    </source>
</evidence>
<name>A0ABM3JG67_BACDO</name>
<dbReference type="Gene3D" id="3.90.1200.10">
    <property type="match status" value="1"/>
</dbReference>
<feature type="domain" description="CHK kinase-like" evidence="2">
    <location>
        <begin position="165"/>
        <end position="357"/>
    </location>
</feature>
<gene>
    <name evidence="4" type="primary">LOC125777425</name>
</gene>
<accession>A0ABM3JG67</accession>
<dbReference type="InterPro" id="IPR004119">
    <property type="entry name" value="EcKL"/>
</dbReference>
<dbReference type="GeneID" id="125777425"/>
<dbReference type="SUPFAM" id="SSF56112">
    <property type="entry name" value="Protein kinase-like (PK-like)"/>
    <property type="match status" value="1"/>
</dbReference>
<dbReference type="PANTHER" id="PTHR11012:SF6">
    <property type="entry name" value="CHK DOMAIN OV1-RELATED"/>
    <property type="match status" value="1"/>
</dbReference>
<evidence type="ECO:0000256" key="1">
    <source>
        <dbReference type="SAM" id="MobiDB-lite"/>
    </source>
</evidence>
<dbReference type="SMART" id="SM00587">
    <property type="entry name" value="CHK"/>
    <property type="match status" value="1"/>
</dbReference>
<evidence type="ECO:0000259" key="2">
    <source>
        <dbReference type="SMART" id="SM00587"/>
    </source>
</evidence>